<dbReference type="Proteomes" id="UP000295431">
    <property type="component" value="Unassembled WGS sequence"/>
</dbReference>
<organism evidence="1 2">
    <name type="scientific">Actinomadura bangladeshensis</name>
    <dbReference type="NCBI Taxonomy" id="453573"/>
    <lineage>
        <taxon>Bacteria</taxon>
        <taxon>Bacillati</taxon>
        <taxon>Actinomycetota</taxon>
        <taxon>Actinomycetes</taxon>
        <taxon>Streptosporangiales</taxon>
        <taxon>Thermomonosporaceae</taxon>
        <taxon>Actinomadura</taxon>
    </lineage>
</organism>
<sequence>MVGGVGRPERACLDGRREMGERFVLAVPGVVTARFLVATDARAVPGMDYLRDAVGDRGLGRVATGLLGSGRLTAEPVTEVTPGLKERMHRLGGQPERLRDVLGAARHIAVTAATAPGGRPLGAQAARLTARVLAAAVRGTVADLDAGRILPPEDGPPAEPERFVLGRDWAPVYITLEPDDATRARAETAGLHRFGLPEVAVRRVPYASMLTAANLARALAWQLFAEQAAWLKRGGTEGPRETPAERPVTAADVMDFWGARTPAATAAAAQIRLAWTDTGCPACPAAIEAHPASMDHGTWWSESAARAMPKLIRPT</sequence>
<name>A0A4R4NRQ1_9ACTN</name>
<reference evidence="1 2" key="1">
    <citation type="submission" date="2019-03" db="EMBL/GenBank/DDBJ databases">
        <title>Draft genome sequences of novel Actinobacteria.</title>
        <authorList>
            <person name="Sahin N."/>
            <person name="Ay H."/>
            <person name="Saygin H."/>
        </authorList>
    </citation>
    <scope>NUCLEOTIDE SEQUENCE [LARGE SCALE GENOMIC DNA]</scope>
    <source>
        <strain evidence="1 2">DSM 45347</strain>
    </source>
</reference>
<gene>
    <name evidence="1" type="ORF">E1284_25350</name>
</gene>
<comment type="caution">
    <text evidence="1">The sequence shown here is derived from an EMBL/GenBank/DDBJ whole genome shotgun (WGS) entry which is preliminary data.</text>
</comment>
<dbReference type="EMBL" id="SMJW01000147">
    <property type="protein sequence ID" value="TDC12055.1"/>
    <property type="molecule type" value="Genomic_DNA"/>
</dbReference>
<evidence type="ECO:0000313" key="1">
    <source>
        <dbReference type="EMBL" id="TDC12055.1"/>
    </source>
</evidence>
<evidence type="ECO:0000313" key="2">
    <source>
        <dbReference type="Proteomes" id="UP000295431"/>
    </source>
</evidence>
<proteinExistence type="predicted"/>
<feature type="non-terminal residue" evidence="1">
    <location>
        <position position="315"/>
    </location>
</feature>
<accession>A0A4R4NRQ1</accession>
<keyword evidence="2" id="KW-1185">Reference proteome</keyword>
<dbReference type="AlphaFoldDB" id="A0A4R4NRQ1"/>
<protein>
    <submittedName>
        <fullName evidence="1">Uncharacterized protein</fullName>
    </submittedName>
</protein>